<proteinExistence type="predicted"/>
<feature type="transmembrane region" description="Helical" evidence="1">
    <location>
        <begin position="177"/>
        <end position="203"/>
    </location>
</feature>
<protein>
    <recommendedName>
        <fullName evidence="4">Transmembrane protein</fullName>
    </recommendedName>
</protein>
<name>A0AAN9IKL9_CROPI</name>
<reference evidence="2 3" key="1">
    <citation type="submission" date="2024-01" db="EMBL/GenBank/DDBJ databases">
        <title>The genomes of 5 underutilized Papilionoideae crops provide insights into root nodulation and disease resistanc.</title>
        <authorList>
            <person name="Yuan L."/>
        </authorList>
    </citation>
    <scope>NUCLEOTIDE SEQUENCE [LARGE SCALE GENOMIC DNA]</scope>
    <source>
        <strain evidence="2">ZHUSHIDOU_FW_LH</strain>
        <tissue evidence="2">Leaf</tissue>
    </source>
</reference>
<dbReference type="AlphaFoldDB" id="A0AAN9IKL9"/>
<feature type="transmembrane region" description="Helical" evidence="1">
    <location>
        <begin position="266"/>
        <end position="288"/>
    </location>
</feature>
<organism evidence="2 3">
    <name type="scientific">Crotalaria pallida</name>
    <name type="common">Smooth rattlebox</name>
    <name type="synonym">Crotalaria striata</name>
    <dbReference type="NCBI Taxonomy" id="3830"/>
    <lineage>
        <taxon>Eukaryota</taxon>
        <taxon>Viridiplantae</taxon>
        <taxon>Streptophyta</taxon>
        <taxon>Embryophyta</taxon>
        <taxon>Tracheophyta</taxon>
        <taxon>Spermatophyta</taxon>
        <taxon>Magnoliopsida</taxon>
        <taxon>eudicotyledons</taxon>
        <taxon>Gunneridae</taxon>
        <taxon>Pentapetalae</taxon>
        <taxon>rosids</taxon>
        <taxon>fabids</taxon>
        <taxon>Fabales</taxon>
        <taxon>Fabaceae</taxon>
        <taxon>Papilionoideae</taxon>
        <taxon>50 kb inversion clade</taxon>
        <taxon>genistoids sensu lato</taxon>
        <taxon>core genistoids</taxon>
        <taxon>Crotalarieae</taxon>
        <taxon>Crotalaria</taxon>
    </lineage>
</organism>
<comment type="caution">
    <text evidence="2">The sequence shown here is derived from an EMBL/GenBank/DDBJ whole genome shotgun (WGS) entry which is preliminary data.</text>
</comment>
<feature type="transmembrane region" description="Helical" evidence="1">
    <location>
        <begin position="224"/>
        <end position="240"/>
    </location>
</feature>
<dbReference type="Proteomes" id="UP001372338">
    <property type="component" value="Unassembled WGS sequence"/>
</dbReference>
<dbReference type="PANTHER" id="PTHR33133:SF20">
    <property type="entry name" value="PROTEIN, PUTATIVE-RELATED"/>
    <property type="match status" value="1"/>
</dbReference>
<accession>A0AAN9IKL9</accession>
<gene>
    <name evidence="2" type="ORF">RIF29_09689</name>
</gene>
<keyword evidence="1" id="KW-0472">Membrane</keyword>
<dbReference type="EMBL" id="JAYWIO010000002">
    <property type="protein sequence ID" value="KAK7281575.1"/>
    <property type="molecule type" value="Genomic_DNA"/>
</dbReference>
<feature type="transmembrane region" description="Helical" evidence="1">
    <location>
        <begin position="34"/>
        <end position="55"/>
    </location>
</feature>
<evidence type="ECO:0000313" key="3">
    <source>
        <dbReference type="Proteomes" id="UP001372338"/>
    </source>
</evidence>
<evidence type="ECO:0000313" key="2">
    <source>
        <dbReference type="EMBL" id="KAK7281575.1"/>
    </source>
</evidence>
<feature type="transmembrane region" description="Helical" evidence="1">
    <location>
        <begin position="150"/>
        <end position="171"/>
    </location>
</feature>
<dbReference type="PANTHER" id="PTHR33133">
    <property type="entry name" value="OS08G0107100 PROTEIN-RELATED"/>
    <property type="match status" value="1"/>
</dbReference>
<evidence type="ECO:0000256" key="1">
    <source>
        <dbReference type="SAM" id="Phobius"/>
    </source>
</evidence>
<evidence type="ECO:0008006" key="4">
    <source>
        <dbReference type="Google" id="ProtNLM"/>
    </source>
</evidence>
<keyword evidence="1" id="KW-1133">Transmembrane helix</keyword>
<keyword evidence="3" id="KW-1185">Reference proteome</keyword>
<keyword evidence="1" id="KW-0812">Transmembrane</keyword>
<sequence length="309" mass="34403">MAKIFDPKEALHCCISPLKIFFDSLKIVFTNKLLFLPIVCFTTLPLSFLIFTITFSTNTLRSRIYHLESLALLVHTRMEARHVWHESRDDAVSLLRIKTLFFLPCLPLSLAAAVSTFHVTLSAVTGNPATVSSAVSAVTHNWKCPSVTVIVAYVILLAYAPVPRVLAAQIASPEIRFLVSVIGSGFEVYLIAVLSMGFVVSIAEEKFGLEAIRVGSGLMKGRRLCGWVISGVFVLVSGLINRRVEILLKMKEGQYSTAEIDDWDKTVVICLYGVVVMVSYVIISVFYCDCRRRHVIRDSENDDNQIDPL</sequence>